<keyword evidence="4" id="KW-1185">Reference proteome</keyword>
<comment type="similarity">
    <text evidence="1">Belongs to the barstar family.</text>
</comment>
<feature type="domain" description="Barstar (barnase inhibitor)" evidence="2">
    <location>
        <begin position="43"/>
        <end position="134"/>
    </location>
</feature>
<evidence type="ECO:0000256" key="1">
    <source>
        <dbReference type="ARBA" id="ARBA00006845"/>
    </source>
</evidence>
<evidence type="ECO:0000313" key="4">
    <source>
        <dbReference type="Proteomes" id="UP001216579"/>
    </source>
</evidence>
<evidence type="ECO:0000259" key="2">
    <source>
        <dbReference type="Pfam" id="PF01337"/>
    </source>
</evidence>
<dbReference type="EMBL" id="JARJBC010000003">
    <property type="protein sequence ID" value="MDF3288850.1"/>
    <property type="molecule type" value="Genomic_DNA"/>
</dbReference>
<reference evidence="3 4" key="1">
    <citation type="submission" date="2023-03" db="EMBL/GenBank/DDBJ databases">
        <title>Draft genome sequence of Streptomyces sp. RB6PN23 isolated from peat swamp forest in Thailand.</title>
        <authorList>
            <person name="Klaysubun C."/>
            <person name="Duangmal K."/>
        </authorList>
    </citation>
    <scope>NUCLEOTIDE SEQUENCE [LARGE SCALE GENOMIC DNA]</scope>
    <source>
        <strain evidence="3 4">RB6PN23</strain>
    </source>
</reference>
<proteinExistence type="inferred from homology"/>
<dbReference type="InterPro" id="IPR000468">
    <property type="entry name" value="Barstar"/>
</dbReference>
<accession>A0ABT5ZGV0</accession>
<comment type="caution">
    <text evidence="3">The sequence shown here is derived from an EMBL/GenBank/DDBJ whole genome shotgun (WGS) entry which is preliminary data.</text>
</comment>
<dbReference type="Pfam" id="PF01337">
    <property type="entry name" value="Barstar"/>
    <property type="match status" value="1"/>
</dbReference>
<name>A0ABT5ZGV0_9ACTN</name>
<dbReference type="SUPFAM" id="SSF52038">
    <property type="entry name" value="Barstar-related"/>
    <property type="match status" value="1"/>
</dbReference>
<dbReference type="Gene3D" id="3.30.370.10">
    <property type="entry name" value="Barstar-like"/>
    <property type="match status" value="1"/>
</dbReference>
<dbReference type="CDD" id="cd05141">
    <property type="entry name" value="Barstar_evA4336-like"/>
    <property type="match status" value="1"/>
</dbReference>
<dbReference type="Proteomes" id="UP001216579">
    <property type="component" value="Unassembled WGS sequence"/>
</dbReference>
<protein>
    <submittedName>
        <fullName evidence="3">Barstar family protein</fullName>
    </submittedName>
</protein>
<evidence type="ECO:0000313" key="3">
    <source>
        <dbReference type="EMBL" id="MDF3288850.1"/>
    </source>
</evidence>
<sequence length="152" mass="16303">MTTPEPDKLPILLAGTGVVHWQQDRPIADLLAAVRRTGRRAYPLDLQGAAGKAAFMARCAEALKLPEWFGANWDALYDCLTDGDVLPAEDGRVLVVTGWQGYAAAAPGEWRTALDVLGDAADYWAKTDTPFLALLVEPEFTTPAHPTPGTSG</sequence>
<gene>
    <name evidence="3" type="ORF">P3G67_06300</name>
</gene>
<dbReference type="InterPro" id="IPR035905">
    <property type="entry name" value="Barstar-like_sf"/>
</dbReference>
<organism evidence="3 4">
    <name type="scientific">Streptomyces silvisoli</name>
    <dbReference type="NCBI Taxonomy" id="3034235"/>
    <lineage>
        <taxon>Bacteria</taxon>
        <taxon>Bacillati</taxon>
        <taxon>Actinomycetota</taxon>
        <taxon>Actinomycetes</taxon>
        <taxon>Kitasatosporales</taxon>
        <taxon>Streptomycetaceae</taxon>
        <taxon>Streptomyces</taxon>
    </lineage>
</organism>
<dbReference type="RefSeq" id="WP_276092582.1">
    <property type="nucleotide sequence ID" value="NZ_JARJBC010000003.1"/>
</dbReference>